<evidence type="ECO:0000313" key="6">
    <source>
        <dbReference type="Proteomes" id="UP001180020"/>
    </source>
</evidence>
<dbReference type="AlphaFoldDB" id="A0AAV9BXS1"/>
<sequence>MESRKAVAYVLLLCVLFLTCSEMVRVDARLCKVPSGRYRGPCVRDTKCAEVCMSEGFGGGDCKGFRRRCMCYKQC</sequence>
<feature type="domain" description="Knottins-like" evidence="4">
    <location>
        <begin position="30"/>
        <end position="75"/>
    </location>
</feature>
<dbReference type="CDD" id="cd00107">
    <property type="entry name" value="Knot1"/>
    <property type="match status" value="1"/>
</dbReference>
<dbReference type="PANTHER" id="PTHR33147:SF39">
    <property type="entry name" value="DRO1 PROTEIN-RELATED"/>
    <property type="match status" value="1"/>
</dbReference>
<dbReference type="PANTHER" id="PTHR33147">
    <property type="entry name" value="DEFENSIN-LIKE PROTEIN 1"/>
    <property type="match status" value="1"/>
</dbReference>
<dbReference type="SUPFAM" id="SSF57095">
    <property type="entry name" value="Scorpion toxin-like"/>
    <property type="match status" value="1"/>
</dbReference>
<dbReference type="Gene3D" id="3.30.30.10">
    <property type="entry name" value="Knottin, scorpion toxin-like"/>
    <property type="match status" value="1"/>
</dbReference>
<name>A0AAV9BXS1_ACOCL</name>
<keyword evidence="2" id="KW-1015">Disulfide bond</keyword>
<dbReference type="InterPro" id="IPR036574">
    <property type="entry name" value="Scorpion_toxin-like_sf"/>
</dbReference>
<feature type="signal peptide" evidence="3">
    <location>
        <begin position="1"/>
        <end position="28"/>
    </location>
</feature>
<organism evidence="5 6">
    <name type="scientific">Acorus calamus</name>
    <name type="common">Sweet flag</name>
    <dbReference type="NCBI Taxonomy" id="4465"/>
    <lineage>
        <taxon>Eukaryota</taxon>
        <taxon>Viridiplantae</taxon>
        <taxon>Streptophyta</taxon>
        <taxon>Embryophyta</taxon>
        <taxon>Tracheophyta</taxon>
        <taxon>Spermatophyta</taxon>
        <taxon>Magnoliopsida</taxon>
        <taxon>Liliopsida</taxon>
        <taxon>Acoraceae</taxon>
        <taxon>Acorus</taxon>
    </lineage>
</organism>
<accession>A0AAV9BXS1</accession>
<evidence type="ECO:0000313" key="5">
    <source>
        <dbReference type="EMBL" id="KAK1281580.1"/>
    </source>
</evidence>
<evidence type="ECO:0000256" key="2">
    <source>
        <dbReference type="ARBA" id="ARBA00023157"/>
    </source>
</evidence>
<dbReference type="EMBL" id="JAUJYO010000022">
    <property type="protein sequence ID" value="KAK1281580.1"/>
    <property type="molecule type" value="Genomic_DNA"/>
</dbReference>
<keyword evidence="6" id="KW-1185">Reference proteome</keyword>
<protein>
    <submittedName>
        <fullName evidence="5">Defensin-like protein 4</fullName>
    </submittedName>
</protein>
<dbReference type="Pfam" id="PF00304">
    <property type="entry name" value="Gamma-thionin"/>
    <property type="match status" value="1"/>
</dbReference>
<proteinExistence type="predicted"/>
<keyword evidence="1 3" id="KW-0732">Signal</keyword>
<dbReference type="InterPro" id="IPR008176">
    <property type="entry name" value="Defensin_plant"/>
</dbReference>
<comment type="caution">
    <text evidence="5">The sequence shown here is derived from an EMBL/GenBank/DDBJ whole genome shotgun (WGS) entry which is preliminary data.</text>
</comment>
<evidence type="ECO:0000256" key="3">
    <source>
        <dbReference type="SAM" id="SignalP"/>
    </source>
</evidence>
<dbReference type="GO" id="GO:0006952">
    <property type="term" value="P:defense response"/>
    <property type="evidence" value="ECO:0007669"/>
    <property type="project" value="InterPro"/>
</dbReference>
<gene>
    <name evidence="5" type="primary">PDF2.1</name>
    <name evidence="5" type="ORF">QJS10_CPB22g00299</name>
</gene>
<feature type="chain" id="PRO_5043597352" evidence="3">
    <location>
        <begin position="29"/>
        <end position="75"/>
    </location>
</feature>
<evidence type="ECO:0000259" key="4">
    <source>
        <dbReference type="SMART" id="SM00505"/>
    </source>
</evidence>
<dbReference type="PRINTS" id="PR00288">
    <property type="entry name" value="PUROTHIONIN"/>
</dbReference>
<dbReference type="SMART" id="SM00505">
    <property type="entry name" value="Knot1"/>
    <property type="match status" value="1"/>
</dbReference>
<dbReference type="Proteomes" id="UP001180020">
    <property type="component" value="Unassembled WGS sequence"/>
</dbReference>
<reference evidence="5" key="2">
    <citation type="submission" date="2023-06" db="EMBL/GenBank/DDBJ databases">
        <authorList>
            <person name="Ma L."/>
            <person name="Liu K.-W."/>
            <person name="Li Z."/>
            <person name="Hsiao Y.-Y."/>
            <person name="Qi Y."/>
            <person name="Fu T."/>
            <person name="Tang G."/>
            <person name="Zhang D."/>
            <person name="Sun W.-H."/>
            <person name="Liu D.-K."/>
            <person name="Li Y."/>
            <person name="Chen G.-Z."/>
            <person name="Liu X.-D."/>
            <person name="Liao X.-Y."/>
            <person name="Jiang Y.-T."/>
            <person name="Yu X."/>
            <person name="Hao Y."/>
            <person name="Huang J."/>
            <person name="Zhao X.-W."/>
            <person name="Ke S."/>
            <person name="Chen Y.-Y."/>
            <person name="Wu W.-L."/>
            <person name="Hsu J.-L."/>
            <person name="Lin Y.-F."/>
            <person name="Huang M.-D."/>
            <person name="Li C.-Y."/>
            <person name="Huang L."/>
            <person name="Wang Z.-W."/>
            <person name="Zhao X."/>
            <person name="Zhong W.-Y."/>
            <person name="Peng D.-H."/>
            <person name="Ahmad S."/>
            <person name="Lan S."/>
            <person name="Zhang J.-S."/>
            <person name="Tsai W.-C."/>
            <person name="Van De Peer Y."/>
            <person name="Liu Z.-J."/>
        </authorList>
    </citation>
    <scope>NUCLEOTIDE SEQUENCE</scope>
    <source>
        <strain evidence="5">CP</strain>
        <tissue evidence="5">Leaves</tissue>
    </source>
</reference>
<dbReference type="PROSITE" id="PS00940">
    <property type="entry name" value="GAMMA_THIONIN"/>
    <property type="match status" value="1"/>
</dbReference>
<dbReference type="InterPro" id="IPR003614">
    <property type="entry name" value="Knottins"/>
</dbReference>
<evidence type="ECO:0000256" key="1">
    <source>
        <dbReference type="ARBA" id="ARBA00022729"/>
    </source>
</evidence>
<reference evidence="5" key="1">
    <citation type="journal article" date="2023" name="Nat. Commun.">
        <title>Diploid and tetraploid genomes of Acorus and the evolution of monocots.</title>
        <authorList>
            <person name="Ma L."/>
            <person name="Liu K.W."/>
            <person name="Li Z."/>
            <person name="Hsiao Y.Y."/>
            <person name="Qi Y."/>
            <person name="Fu T."/>
            <person name="Tang G.D."/>
            <person name="Zhang D."/>
            <person name="Sun W.H."/>
            <person name="Liu D.K."/>
            <person name="Li Y."/>
            <person name="Chen G.Z."/>
            <person name="Liu X.D."/>
            <person name="Liao X.Y."/>
            <person name="Jiang Y.T."/>
            <person name="Yu X."/>
            <person name="Hao Y."/>
            <person name="Huang J."/>
            <person name="Zhao X.W."/>
            <person name="Ke S."/>
            <person name="Chen Y.Y."/>
            <person name="Wu W.L."/>
            <person name="Hsu J.L."/>
            <person name="Lin Y.F."/>
            <person name="Huang M.D."/>
            <person name="Li C.Y."/>
            <person name="Huang L."/>
            <person name="Wang Z.W."/>
            <person name="Zhao X."/>
            <person name="Zhong W.Y."/>
            <person name="Peng D.H."/>
            <person name="Ahmad S."/>
            <person name="Lan S."/>
            <person name="Zhang J.S."/>
            <person name="Tsai W.C."/>
            <person name="Van de Peer Y."/>
            <person name="Liu Z.J."/>
        </authorList>
    </citation>
    <scope>NUCLEOTIDE SEQUENCE</scope>
    <source>
        <strain evidence="5">CP</strain>
    </source>
</reference>